<dbReference type="KEGG" id="bfu:BCIN_09g06020"/>
<evidence type="ECO:0000313" key="2">
    <source>
        <dbReference type="EMBL" id="ATZ53831.1"/>
    </source>
</evidence>
<proteinExistence type="predicted"/>
<dbReference type="GeneID" id="5432264"/>
<reference evidence="2 3" key="1">
    <citation type="journal article" date="2011" name="PLoS Genet.">
        <title>Genomic analysis of the necrotrophic fungal pathogens Sclerotinia sclerotiorum and Botrytis cinerea.</title>
        <authorList>
            <person name="Amselem J."/>
            <person name="Cuomo C.A."/>
            <person name="van Kan J.A."/>
            <person name="Viaud M."/>
            <person name="Benito E.P."/>
            <person name="Couloux A."/>
            <person name="Coutinho P.M."/>
            <person name="de Vries R.P."/>
            <person name="Dyer P.S."/>
            <person name="Fillinger S."/>
            <person name="Fournier E."/>
            <person name="Gout L."/>
            <person name="Hahn M."/>
            <person name="Kohn L."/>
            <person name="Lapalu N."/>
            <person name="Plummer K.M."/>
            <person name="Pradier J.M."/>
            <person name="Quevillon E."/>
            <person name="Sharon A."/>
            <person name="Simon A."/>
            <person name="ten Have A."/>
            <person name="Tudzynski B."/>
            <person name="Tudzynski P."/>
            <person name="Wincker P."/>
            <person name="Andrew M."/>
            <person name="Anthouard V."/>
            <person name="Beever R.E."/>
            <person name="Beffa R."/>
            <person name="Benoit I."/>
            <person name="Bouzid O."/>
            <person name="Brault B."/>
            <person name="Chen Z."/>
            <person name="Choquer M."/>
            <person name="Collemare J."/>
            <person name="Cotton P."/>
            <person name="Danchin E.G."/>
            <person name="Da Silva C."/>
            <person name="Gautier A."/>
            <person name="Giraud C."/>
            <person name="Giraud T."/>
            <person name="Gonzalez C."/>
            <person name="Grossetete S."/>
            <person name="Guldener U."/>
            <person name="Henrissat B."/>
            <person name="Howlett B.J."/>
            <person name="Kodira C."/>
            <person name="Kretschmer M."/>
            <person name="Lappartient A."/>
            <person name="Leroch M."/>
            <person name="Levis C."/>
            <person name="Mauceli E."/>
            <person name="Neuveglise C."/>
            <person name="Oeser B."/>
            <person name="Pearson M."/>
            <person name="Poulain J."/>
            <person name="Poussereau N."/>
            <person name="Quesneville H."/>
            <person name="Rascle C."/>
            <person name="Schumacher J."/>
            <person name="Segurens B."/>
            <person name="Sexton A."/>
            <person name="Silva E."/>
            <person name="Sirven C."/>
            <person name="Soanes D.M."/>
            <person name="Talbot N.J."/>
            <person name="Templeton M."/>
            <person name="Yandava C."/>
            <person name="Yarden O."/>
            <person name="Zeng Q."/>
            <person name="Rollins J.A."/>
            <person name="Lebrun M.H."/>
            <person name="Dickman M."/>
        </authorList>
    </citation>
    <scope>NUCLEOTIDE SEQUENCE [LARGE SCALE GENOMIC DNA]</scope>
    <source>
        <strain evidence="2 3">B05.10</strain>
    </source>
</reference>
<keyword evidence="3" id="KW-1185">Reference proteome</keyword>
<dbReference type="VEuPathDB" id="FungiDB:Bcin09g06020"/>
<dbReference type="EMBL" id="CP009813">
    <property type="protein sequence ID" value="ATZ53831.1"/>
    <property type="molecule type" value="Genomic_DNA"/>
</dbReference>
<protein>
    <recommendedName>
        <fullName evidence="4">Dnase1 protein</fullName>
    </recommendedName>
</protein>
<gene>
    <name evidence="2" type="ORF">BCIN_09g06020</name>
</gene>
<feature type="signal peptide" evidence="1">
    <location>
        <begin position="1"/>
        <end position="19"/>
    </location>
</feature>
<evidence type="ECO:0008006" key="4">
    <source>
        <dbReference type="Google" id="ProtNLM"/>
    </source>
</evidence>
<name>A0A384JTM4_BOTFB</name>
<dbReference type="RefSeq" id="XP_024551062.1">
    <property type="nucleotide sequence ID" value="XM_024695268.1"/>
</dbReference>
<keyword evidence="1" id="KW-0732">Signal</keyword>
<organism evidence="2 3">
    <name type="scientific">Botryotinia fuckeliana (strain B05.10)</name>
    <name type="common">Noble rot fungus</name>
    <name type="synonym">Botrytis cinerea</name>
    <dbReference type="NCBI Taxonomy" id="332648"/>
    <lineage>
        <taxon>Eukaryota</taxon>
        <taxon>Fungi</taxon>
        <taxon>Dikarya</taxon>
        <taxon>Ascomycota</taxon>
        <taxon>Pezizomycotina</taxon>
        <taxon>Leotiomycetes</taxon>
        <taxon>Helotiales</taxon>
        <taxon>Sclerotiniaceae</taxon>
        <taxon>Botrytis</taxon>
    </lineage>
</organism>
<accession>A0A384JTM4</accession>
<dbReference type="Proteomes" id="UP000001798">
    <property type="component" value="Chromosome 9"/>
</dbReference>
<reference evidence="2 3" key="2">
    <citation type="journal article" date="2012" name="Eukaryot. Cell">
        <title>Genome update of Botrytis cinerea strains B05.10 and T4.</title>
        <authorList>
            <person name="Staats M."/>
            <person name="van Kan J.A."/>
        </authorList>
    </citation>
    <scope>NUCLEOTIDE SEQUENCE [LARGE SCALE GENOMIC DNA]</scope>
    <source>
        <strain evidence="2 3">B05.10</strain>
    </source>
</reference>
<evidence type="ECO:0000313" key="3">
    <source>
        <dbReference type="Proteomes" id="UP000001798"/>
    </source>
</evidence>
<sequence>MVLLSKIAVMAVGLSSSAALASVIPRNTIHFISMDNIDRILSFTSHPECEDIADIHHKGGESFVMEMPYGWGGTVMAKQYDSVVPVFRVQAEIQWQKFEGKTYYDASAITNNTDNSGIRFVYPAGQGNVHSARSGCTVYPCDTAYLKSDDVQTRVTEQTDMVVEIGTKY</sequence>
<feature type="chain" id="PRO_5016814107" description="Dnase1 protein" evidence="1">
    <location>
        <begin position="20"/>
        <end position="169"/>
    </location>
</feature>
<evidence type="ECO:0000256" key="1">
    <source>
        <dbReference type="SAM" id="SignalP"/>
    </source>
</evidence>
<dbReference type="OrthoDB" id="3513524at2759"/>
<dbReference type="AlphaFoldDB" id="A0A384JTM4"/>
<reference evidence="2 3" key="3">
    <citation type="journal article" date="2017" name="Mol. Plant Pathol.">
        <title>A gapless genome sequence of the fungus Botrytis cinerea.</title>
        <authorList>
            <person name="Van Kan J.A."/>
            <person name="Stassen J.H."/>
            <person name="Mosbach A."/>
            <person name="Van Der Lee T.A."/>
            <person name="Faino L."/>
            <person name="Farmer A.D."/>
            <person name="Papasotiriou D.G."/>
            <person name="Zhou S."/>
            <person name="Seidl M.F."/>
            <person name="Cottam E."/>
            <person name="Edel D."/>
            <person name="Hahn M."/>
            <person name="Schwartz D.C."/>
            <person name="Dietrich R.A."/>
            <person name="Widdison S."/>
            <person name="Scalliet G."/>
        </authorList>
    </citation>
    <scope>NUCLEOTIDE SEQUENCE [LARGE SCALE GENOMIC DNA]</scope>
    <source>
        <strain evidence="2 3">B05.10</strain>
    </source>
</reference>